<organism evidence="2 3">
    <name type="scientific">Streptomyces dengpaensis</name>
    <dbReference type="NCBI Taxonomy" id="2049881"/>
    <lineage>
        <taxon>Bacteria</taxon>
        <taxon>Bacillati</taxon>
        <taxon>Actinomycetota</taxon>
        <taxon>Actinomycetes</taxon>
        <taxon>Kitasatosporales</taxon>
        <taxon>Streptomycetaceae</taxon>
        <taxon>Streptomyces</taxon>
    </lineage>
</organism>
<sequence>MSALVAGAIIAPSSASAGPSCSYPLCSTTWNASSYSALVSHDWCDGNNGPCSGSQSKWLSPNESTAGTGDWDTFRVDAGWCYKVTWYTLNQNLQYVPYWWSTYDQVGKGNLWKKVSNNELAKITSQSTSHC</sequence>
<evidence type="ECO:0008006" key="4">
    <source>
        <dbReference type="Google" id="ProtNLM"/>
    </source>
</evidence>
<reference evidence="2 3" key="1">
    <citation type="submission" date="2018-02" db="EMBL/GenBank/DDBJ databases">
        <title>Complete genome sequence of Streptomyces dengpaensis, the producer of angucyclines.</title>
        <authorList>
            <person name="Yumei L."/>
        </authorList>
    </citation>
    <scope>NUCLEOTIDE SEQUENCE [LARGE SCALE GENOMIC DNA]</scope>
    <source>
        <strain evidence="2 3">XZHG99</strain>
    </source>
</reference>
<dbReference type="EMBL" id="CP026652">
    <property type="protein sequence ID" value="AVH60666.1"/>
    <property type="molecule type" value="Genomic_DNA"/>
</dbReference>
<name>A0ABM6T131_9ACTN</name>
<gene>
    <name evidence="2" type="ORF">C4B68_38410</name>
</gene>
<keyword evidence="1" id="KW-0732">Signal</keyword>
<proteinExistence type="predicted"/>
<keyword evidence="3" id="KW-1185">Reference proteome</keyword>
<dbReference type="Proteomes" id="UP000238413">
    <property type="component" value="Chromosome"/>
</dbReference>
<evidence type="ECO:0000313" key="3">
    <source>
        <dbReference type="Proteomes" id="UP000238413"/>
    </source>
</evidence>
<feature type="signal peptide" evidence="1">
    <location>
        <begin position="1"/>
        <end position="17"/>
    </location>
</feature>
<feature type="chain" id="PRO_5047160517" description="Peptidase inhibitor family I36 protein" evidence="1">
    <location>
        <begin position="18"/>
        <end position="131"/>
    </location>
</feature>
<evidence type="ECO:0000313" key="2">
    <source>
        <dbReference type="EMBL" id="AVH60666.1"/>
    </source>
</evidence>
<protein>
    <recommendedName>
        <fullName evidence="4">Peptidase inhibitor family I36 protein</fullName>
    </recommendedName>
</protein>
<evidence type="ECO:0000256" key="1">
    <source>
        <dbReference type="SAM" id="SignalP"/>
    </source>
</evidence>
<accession>A0ABM6T131</accession>